<evidence type="ECO:0000256" key="1">
    <source>
        <dbReference type="ARBA" id="ARBA00006847"/>
    </source>
</evidence>
<comment type="similarity">
    <text evidence="1">In the N-terminal section; belongs to the CRISPR-associated nuclease Cas3-HD family.</text>
</comment>
<dbReference type="GO" id="GO:0046872">
    <property type="term" value="F:metal ion binding"/>
    <property type="evidence" value="ECO:0007669"/>
    <property type="project" value="UniProtKB-KW"/>
</dbReference>
<dbReference type="GO" id="GO:0051607">
    <property type="term" value="P:defense response to virus"/>
    <property type="evidence" value="ECO:0007669"/>
    <property type="project" value="UniProtKB-KW"/>
</dbReference>
<evidence type="ECO:0000256" key="8">
    <source>
        <dbReference type="ARBA" id="ARBA00022840"/>
    </source>
</evidence>
<comment type="similarity">
    <text evidence="2">In the central section; belongs to the CRISPR-associated helicase Cas3 family.</text>
</comment>
<dbReference type="OrthoDB" id="9810236at2"/>
<dbReference type="RefSeq" id="WP_013121322.1">
    <property type="nucleotide sequence ID" value="NC_014152.1"/>
</dbReference>
<keyword evidence="9" id="KW-0051">Antiviral defense</keyword>
<feature type="domain" description="Helicase ATP-binding" evidence="10">
    <location>
        <begin position="227"/>
        <end position="400"/>
    </location>
</feature>
<dbReference type="SUPFAM" id="SSF52540">
    <property type="entry name" value="P-loop containing nucleoside triphosphate hydrolases"/>
    <property type="match status" value="1"/>
</dbReference>
<dbReference type="GO" id="GO:0003676">
    <property type="term" value="F:nucleic acid binding"/>
    <property type="evidence" value="ECO:0007669"/>
    <property type="project" value="InterPro"/>
</dbReference>
<dbReference type="Gene3D" id="1.10.3210.30">
    <property type="match status" value="1"/>
</dbReference>
<name>D5XAX4_THEPJ</name>
<dbReference type="InterPro" id="IPR006474">
    <property type="entry name" value="Helicase_Cas3_CRISPR-ass_core"/>
</dbReference>
<dbReference type="Proteomes" id="UP000002377">
    <property type="component" value="Chromosome"/>
</dbReference>
<evidence type="ECO:0000256" key="3">
    <source>
        <dbReference type="ARBA" id="ARBA00022722"/>
    </source>
</evidence>
<dbReference type="SUPFAM" id="SSF109604">
    <property type="entry name" value="HD-domain/PDEase-like"/>
    <property type="match status" value="1"/>
</dbReference>
<reference evidence="12 13" key="1">
    <citation type="submission" date="2010-05" db="EMBL/GenBank/DDBJ databases">
        <title>Complete sequence of Thermincola sp. JR.</title>
        <authorList>
            <consortium name="US DOE Joint Genome Institute"/>
            <person name="Lucas S."/>
            <person name="Copeland A."/>
            <person name="Lapidus A."/>
            <person name="Cheng J.-F."/>
            <person name="Bruce D."/>
            <person name="Goodwin L."/>
            <person name="Pitluck S."/>
            <person name="Chertkov O."/>
            <person name="Detter J.C."/>
            <person name="Han C."/>
            <person name="Tapia R."/>
            <person name="Land M."/>
            <person name="Hauser L."/>
            <person name="Kyrpides N."/>
            <person name="Mikhailova N."/>
            <person name="Hazen T.C."/>
            <person name="Woyke T."/>
        </authorList>
    </citation>
    <scope>NUCLEOTIDE SEQUENCE [LARGE SCALE GENOMIC DNA]</scope>
    <source>
        <strain evidence="12 13">JR</strain>
    </source>
</reference>
<gene>
    <name evidence="12" type="ordered locus">TherJR_2491</name>
</gene>
<evidence type="ECO:0000256" key="7">
    <source>
        <dbReference type="ARBA" id="ARBA00022806"/>
    </source>
</evidence>
<keyword evidence="7" id="KW-0347">Helicase</keyword>
<dbReference type="InterPro" id="IPR027417">
    <property type="entry name" value="P-loop_NTPase"/>
</dbReference>
<dbReference type="GO" id="GO:0004386">
    <property type="term" value="F:helicase activity"/>
    <property type="evidence" value="ECO:0007669"/>
    <property type="project" value="UniProtKB-KW"/>
</dbReference>
<dbReference type="NCBIfam" id="TIGR01596">
    <property type="entry name" value="cas3_HD"/>
    <property type="match status" value="1"/>
</dbReference>
<evidence type="ECO:0000256" key="4">
    <source>
        <dbReference type="ARBA" id="ARBA00022723"/>
    </source>
</evidence>
<dbReference type="PROSITE" id="PS51192">
    <property type="entry name" value="HELICASE_ATP_BIND_1"/>
    <property type="match status" value="1"/>
</dbReference>
<dbReference type="STRING" id="635013.TherJR_2491"/>
<dbReference type="KEGG" id="tjr:TherJR_2491"/>
<dbReference type="eggNOG" id="COG1203">
    <property type="taxonomic scope" value="Bacteria"/>
</dbReference>
<dbReference type="InterPro" id="IPR054712">
    <property type="entry name" value="Cas3-like_dom"/>
</dbReference>
<dbReference type="Gene3D" id="3.40.50.300">
    <property type="entry name" value="P-loop containing nucleotide triphosphate hydrolases"/>
    <property type="match status" value="2"/>
</dbReference>
<dbReference type="InterPro" id="IPR011545">
    <property type="entry name" value="DEAD/DEAH_box_helicase_dom"/>
</dbReference>
<keyword evidence="4" id="KW-0479">Metal-binding</keyword>
<dbReference type="GO" id="GO:0005524">
    <property type="term" value="F:ATP binding"/>
    <property type="evidence" value="ECO:0007669"/>
    <property type="project" value="UniProtKB-KW"/>
</dbReference>
<keyword evidence="13" id="KW-1185">Reference proteome</keyword>
<dbReference type="HOGENOM" id="CLU_010123_1_1_9"/>
<accession>D5XAX4</accession>
<evidence type="ECO:0000259" key="11">
    <source>
        <dbReference type="PROSITE" id="PS51643"/>
    </source>
</evidence>
<keyword evidence="6 12" id="KW-0378">Hydrolase</keyword>
<dbReference type="InterPro" id="IPR006674">
    <property type="entry name" value="HD_domain"/>
</dbReference>
<dbReference type="EMBL" id="CP002028">
    <property type="protein sequence ID" value="ADG83328.1"/>
    <property type="molecule type" value="Genomic_DNA"/>
</dbReference>
<organism evidence="12 13">
    <name type="scientific">Thermincola potens (strain JR)</name>
    <dbReference type="NCBI Taxonomy" id="635013"/>
    <lineage>
        <taxon>Bacteria</taxon>
        <taxon>Bacillati</taxon>
        <taxon>Bacillota</taxon>
        <taxon>Clostridia</taxon>
        <taxon>Eubacteriales</taxon>
        <taxon>Thermincolaceae</taxon>
        <taxon>Thermincola</taxon>
    </lineage>
</organism>
<dbReference type="PROSITE" id="PS51643">
    <property type="entry name" value="HD_CAS3"/>
    <property type="match status" value="1"/>
</dbReference>
<dbReference type="InterPro" id="IPR038257">
    <property type="entry name" value="CRISPR-assoc_Cas3_HD_sf"/>
</dbReference>
<dbReference type="CDD" id="cd17930">
    <property type="entry name" value="DEXHc_cas3"/>
    <property type="match status" value="1"/>
</dbReference>
<dbReference type="Pfam" id="PF00270">
    <property type="entry name" value="DEAD"/>
    <property type="match status" value="1"/>
</dbReference>
<dbReference type="Pfam" id="PF22590">
    <property type="entry name" value="Cas3-like_C_2"/>
    <property type="match status" value="1"/>
</dbReference>
<evidence type="ECO:0000256" key="9">
    <source>
        <dbReference type="ARBA" id="ARBA00023118"/>
    </source>
</evidence>
<feature type="domain" description="HD Cas3-type" evidence="11">
    <location>
        <begin position="19"/>
        <end position="184"/>
    </location>
</feature>
<dbReference type="InterPro" id="IPR006483">
    <property type="entry name" value="CRISPR-assoc_Cas3_HD"/>
</dbReference>
<evidence type="ECO:0000313" key="13">
    <source>
        <dbReference type="Proteomes" id="UP000002377"/>
    </source>
</evidence>
<dbReference type="NCBIfam" id="TIGR01587">
    <property type="entry name" value="cas3_core"/>
    <property type="match status" value="1"/>
</dbReference>
<evidence type="ECO:0000256" key="2">
    <source>
        <dbReference type="ARBA" id="ARBA00009046"/>
    </source>
</evidence>
<dbReference type="InterPro" id="IPR014001">
    <property type="entry name" value="Helicase_ATP-bd"/>
</dbReference>
<proteinExistence type="inferred from homology"/>
<evidence type="ECO:0000256" key="6">
    <source>
        <dbReference type="ARBA" id="ARBA00022801"/>
    </source>
</evidence>
<dbReference type="CDD" id="cd09641">
    <property type="entry name" value="Cas3''_I"/>
    <property type="match status" value="1"/>
</dbReference>
<dbReference type="eggNOG" id="COG2206">
    <property type="taxonomic scope" value="Bacteria"/>
</dbReference>
<dbReference type="AlphaFoldDB" id="D5XAX4"/>
<dbReference type="GO" id="GO:0016787">
    <property type="term" value="F:hydrolase activity"/>
    <property type="evidence" value="ECO:0007669"/>
    <property type="project" value="UniProtKB-KW"/>
</dbReference>
<dbReference type="GO" id="GO:0004518">
    <property type="term" value="F:nuclease activity"/>
    <property type="evidence" value="ECO:0007669"/>
    <property type="project" value="UniProtKB-KW"/>
</dbReference>
<keyword evidence="5" id="KW-0547">Nucleotide-binding</keyword>
<dbReference type="Pfam" id="PF01966">
    <property type="entry name" value="HD"/>
    <property type="match status" value="1"/>
</dbReference>
<sequence>MSRISEMNVLLGSLLGNKCSHPGKLLIDHLKNVAVFAKTVADKHGLDVDEELLTAIALTHDIGKAHPKFQNYLDGKGKGVNHAKPSAWFTYSILGDFWAAEVVCRHHTHLRNAIDMITDWQEDSVSIPADEMKNFLPHWPWLIGERERQELDDYLYLQIDDDISIETWLSVRSLYSLLVAADRMEAIGIGFLPEKGIPEFSAPCLPRRFPEIDAWRAEVKEVCVQRAKTISTPGVYTLTLPTGAGKTLTGLTIAYEWANRFGCQSIIYGLPFISIVEQTATVARSVFGEANVQEDHSLAYSKENEETDQTSDKSAWSKMSILFRYWREPIVLTTLVHFWDALFNPKANRTMNFHRLKKAVVILDEPQTISPRYWDGLGNTLAYLSKKWDTFFLLMTATQPHIPASGELAPPNICFPYPRHQFQVLPEKNLQLINLPEILEENLPIRDGSGLVVVNRKKAALTAYRALERLNLDGPMLLLSGWVTPWRRRIILRYLKWLERKKRRRYLVATQVVEAGVDLDFEWVFRDLGPLDSIIQVAGRCNRHSRINFLGKVLVAELVGENGQPLWRNVYDEILIDKTREVLTKNLFFTEENIRSIVDEYYKKILEGLKIEKIFDSLATGQWGEFPKLIEEDNYDSITVFVEENKNVIPMLKKLQETHWTLENRDEQKRLLQQVRQYAIEIPASMVSACRQYCANICCADEEPVFRPIFEGRAWFLGKEAIKTKNGLYDPRIGFIPPEGDWDNIL</sequence>
<evidence type="ECO:0000259" key="10">
    <source>
        <dbReference type="PROSITE" id="PS51192"/>
    </source>
</evidence>
<protein>
    <submittedName>
        <fullName evidence="12">Metal dependent phosphohydrolase</fullName>
    </submittedName>
</protein>
<keyword evidence="3" id="KW-0540">Nuclease</keyword>
<evidence type="ECO:0000256" key="5">
    <source>
        <dbReference type="ARBA" id="ARBA00022741"/>
    </source>
</evidence>
<keyword evidence="8" id="KW-0067">ATP-binding</keyword>
<evidence type="ECO:0000313" key="12">
    <source>
        <dbReference type="EMBL" id="ADG83328.1"/>
    </source>
</evidence>